<name>A0A086TFI2_HAPC1</name>
<proteinExistence type="predicted"/>
<feature type="compositionally biased region" description="Basic and acidic residues" evidence="1">
    <location>
        <begin position="179"/>
        <end position="192"/>
    </location>
</feature>
<feature type="compositionally biased region" description="Acidic residues" evidence="1">
    <location>
        <begin position="90"/>
        <end position="99"/>
    </location>
</feature>
<gene>
    <name evidence="2" type="ORF">ACRE_010730</name>
</gene>
<dbReference type="Proteomes" id="UP000029964">
    <property type="component" value="Unassembled WGS sequence"/>
</dbReference>
<organism evidence="2 3">
    <name type="scientific">Hapsidospora chrysogenum (strain ATCC 11550 / CBS 779.69 / DSM 880 / IAM 14645 / JCM 23072 / IMI 49137)</name>
    <name type="common">Acremonium chrysogenum</name>
    <dbReference type="NCBI Taxonomy" id="857340"/>
    <lineage>
        <taxon>Eukaryota</taxon>
        <taxon>Fungi</taxon>
        <taxon>Dikarya</taxon>
        <taxon>Ascomycota</taxon>
        <taxon>Pezizomycotina</taxon>
        <taxon>Sordariomycetes</taxon>
        <taxon>Hypocreomycetidae</taxon>
        <taxon>Hypocreales</taxon>
        <taxon>Bionectriaceae</taxon>
        <taxon>Hapsidospora</taxon>
    </lineage>
</organism>
<dbReference type="HOGENOM" id="CLU_1151520_0_0_1"/>
<evidence type="ECO:0000313" key="2">
    <source>
        <dbReference type="EMBL" id="KFH48114.1"/>
    </source>
</evidence>
<feature type="compositionally biased region" description="Basic and acidic residues" evidence="1">
    <location>
        <begin position="56"/>
        <end position="66"/>
    </location>
</feature>
<evidence type="ECO:0000256" key="1">
    <source>
        <dbReference type="SAM" id="MobiDB-lite"/>
    </source>
</evidence>
<sequence>MQSLDEWLCEQMDRIRTGDYEDPLGDQNHQDADPTLAGPDLPSGRSGRAYQVDDTDFSHLSEHTICADETAGGDQESDGPDLSFGRSETPSDDDEDSVDGLDRVHPIEQTQTNPVAAVDRSLGGPDQPSRPSPARYNHNDMDSLFGLETIQGDEEAAANQPLDAPDPSPSQEQPQPQVDNREGSKRRSEETILLRQTRRQRVSAARERLEELEDKLKALREQLGKLRAIGYGDLNANSGGQ</sequence>
<protein>
    <submittedName>
        <fullName evidence="2">Uncharacterized protein</fullName>
    </submittedName>
</protein>
<accession>A0A086TFI2</accession>
<dbReference type="AlphaFoldDB" id="A0A086TFI2"/>
<dbReference type="EMBL" id="JPKY01000005">
    <property type="protein sequence ID" value="KFH48114.1"/>
    <property type="molecule type" value="Genomic_DNA"/>
</dbReference>
<comment type="caution">
    <text evidence="2">The sequence shown here is derived from an EMBL/GenBank/DDBJ whole genome shotgun (WGS) entry which is preliminary data.</text>
</comment>
<feature type="region of interest" description="Disordered" evidence="1">
    <location>
        <begin position="18"/>
        <end position="206"/>
    </location>
</feature>
<keyword evidence="3" id="KW-1185">Reference proteome</keyword>
<evidence type="ECO:0000313" key="3">
    <source>
        <dbReference type="Proteomes" id="UP000029964"/>
    </source>
</evidence>
<reference evidence="3" key="1">
    <citation type="journal article" date="2014" name="Genome Announc.">
        <title>Genome sequence and annotation of Acremonium chrysogenum, producer of the beta-lactam antibiotic cephalosporin C.</title>
        <authorList>
            <person name="Terfehr D."/>
            <person name="Dahlmann T.A."/>
            <person name="Specht T."/>
            <person name="Zadra I."/>
            <person name="Kuernsteiner H."/>
            <person name="Kueck U."/>
        </authorList>
    </citation>
    <scope>NUCLEOTIDE SEQUENCE [LARGE SCALE GENOMIC DNA]</scope>
    <source>
        <strain evidence="3">ATCC 11550 / CBS 779.69 / DSM 880 / IAM 14645 / JCM 23072 / IMI 49137</strain>
    </source>
</reference>